<evidence type="ECO:0000313" key="3">
    <source>
        <dbReference type="Proteomes" id="UP000011723"/>
    </source>
</evidence>
<keyword evidence="1" id="KW-0812">Transmembrane</keyword>
<sequence length="66" mass="7405">MSPLEQDEYIRRLVEAEIAHSRATIELQNTPVPPDPMAKWSPFVVAGVFILPVIVMMLSVLVVFVL</sequence>
<protein>
    <submittedName>
        <fullName evidence="2">Uncharacterized protein</fullName>
    </submittedName>
</protein>
<evidence type="ECO:0000313" key="2">
    <source>
        <dbReference type="EMBL" id="AGF72959.1"/>
    </source>
</evidence>
<accession>M1MZ38</accession>
<dbReference type="PATRIC" id="fig|1121362.3.peg.1978"/>
<name>M1MZ38_9CORY</name>
<proteinExistence type="predicted"/>
<feature type="transmembrane region" description="Helical" evidence="1">
    <location>
        <begin position="43"/>
        <end position="65"/>
    </location>
</feature>
<dbReference type="Proteomes" id="UP000011723">
    <property type="component" value="Chromosome"/>
</dbReference>
<keyword evidence="3" id="KW-1185">Reference proteome</keyword>
<reference evidence="2 3" key="1">
    <citation type="journal article" date="2012" name="Stand. Genomic Sci.">
        <title>Genome sequence of the halotolerant bacterium Corynebacterium halotolerans type strain YIM 70093(T) (= DSM 44683(T)).</title>
        <authorList>
            <person name="Ruckert C."/>
            <person name="Albersmeier A."/>
            <person name="Al-Dilaimi A."/>
            <person name="Niehaus K."/>
            <person name="Szczepanowski R."/>
            <person name="Kalinowski J."/>
        </authorList>
    </citation>
    <scope>NUCLEOTIDE SEQUENCE [LARGE SCALE GENOMIC DNA]</scope>
    <source>
        <strain evidence="2">YIM 70093</strain>
    </source>
</reference>
<gene>
    <name evidence="2" type="ORF">A605_09785</name>
</gene>
<evidence type="ECO:0000256" key="1">
    <source>
        <dbReference type="SAM" id="Phobius"/>
    </source>
</evidence>
<dbReference type="EMBL" id="CP003697">
    <property type="protein sequence ID" value="AGF72959.1"/>
    <property type="molecule type" value="Genomic_DNA"/>
</dbReference>
<dbReference type="AlphaFoldDB" id="M1MZ38"/>
<dbReference type="HOGENOM" id="CLU_2823814_0_0_11"/>
<organism evidence="2 3">
    <name type="scientific">Corynebacterium halotolerans YIM 70093 = DSM 44683</name>
    <dbReference type="NCBI Taxonomy" id="1121362"/>
    <lineage>
        <taxon>Bacteria</taxon>
        <taxon>Bacillati</taxon>
        <taxon>Actinomycetota</taxon>
        <taxon>Actinomycetes</taxon>
        <taxon>Mycobacteriales</taxon>
        <taxon>Corynebacteriaceae</taxon>
        <taxon>Corynebacterium</taxon>
    </lineage>
</organism>
<keyword evidence="1" id="KW-1133">Transmembrane helix</keyword>
<keyword evidence="1" id="KW-0472">Membrane</keyword>
<dbReference type="RefSeq" id="WP_015401378.1">
    <property type="nucleotide sequence ID" value="NC_020302.1"/>
</dbReference>
<dbReference type="KEGG" id="chn:A605_09785"/>